<evidence type="ECO:0000256" key="1">
    <source>
        <dbReference type="SAM" id="MobiDB-lite"/>
    </source>
</evidence>
<dbReference type="PANTHER" id="PTHR34591">
    <property type="entry name" value="OS03G0653100 PROTEIN-RELATED"/>
    <property type="match status" value="1"/>
</dbReference>
<feature type="region of interest" description="Disordered" evidence="1">
    <location>
        <begin position="90"/>
        <end position="122"/>
    </location>
</feature>
<feature type="domain" description="F-box" evidence="2">
    <location>
        <begin position="6"/>
        <end position="46"/>
    </location>
</feature>
<dbReference type="SMART" id="SM00256">
    <property type="entry name" value="FBOX"/>
    <property type="match status" value="1"/>
</dbReference>
<evidence type="ECO:0000259" key="2">
    <source>
        <dbReference type="SMART" id="SM00256"/>
    </source>
</evidence>
<organism evidence="3">
    <name type="scientific">Oryza punctata</name>
    <name type="common">Red rice</name>
    <dbReference type="NCBI Taxonomy" id="4537"/>
    <lineage>
        <taxon>Eukaryota</taxon>
        <taxon>Viridiplantae</taxon>
        <taxon>Streptophyta</taxon>
        <taxon>Embryophyta</taxon>
        <taxon>Tracheophyta</taxon>
        <taxon>Spermatophyta</taxon>
        <taxon>Magnoliopsida</taxon>
        <taxon>Liliopsida</taxon>
        <taxon>Poales</taxon>
        <taxon>Poaceae</taxon>
        <taxon>BOP clade</taxon>
        <taxon>Oryzoideae</taxon>
        <taxon>Oryzeae</taxon>
        <taxon>Oryzinae</taxon>
        <taxon>Oryza</taxon>
    </lineage>
</organism>
<dbReference type="InterPro" id="IPR036047">
    <property type="entry name" value="F-box-like_dom_sf"/>
</dbReference>
<dbReference type="SUPFAM" id="SSF81383">
    <property type="entry name" value="F-box domain"/>
    <property type="match status" value="1"/>
</dbReference>
<reference evidence="3" key="2">
    <citation type="submission" date="2018-05" db="EMBL/GenBank/DDBJ databases">
        <title>OpunRS2 (Oryza punctata Reference Sequence Version 2).</title>
        <authorList>
            <person name="Zhang J."/>
            <person name="Kudrna D."/>
            <person name="Lee S."/>
            <person name="Talag J."/>
            <person name="Welchert J."/>
            <person name="Wing R.A."/>
        </authorList>
    </citation>
    <scope>NUCLEOTIDE SEQUENCE [LARGE SCALE GENOMIC DNA]</scope>
</reference>
<accession>A0A0E0MPV4</accession>
<proteinExistence type="predicted"/>
<dbReference type="HOGENOM" id="CLU_030606_0_0_1"/>
<dbReference type="Pfam" id="PF00646">
    <property type="entry name" value="F-box"/>
    <property type="match status" value="1"/>
</dbReference>
<evidence type="ECO:0000313" key="4">
    <source>
        <dbReference type="Proteomes" id="UP000026962"/>
    </source>
</evidence>
<keyword evidence="4" id="KW-1185">Reference proteome</keyword>
<dbReference type="EnsemblPlants" id="OPUNC12G17740.1">
    <property type="protein sequence ID" value="OPUNC12G17740.1"/>
    <property type="gene ID" value="OPUNC12G17740"/>
</dbReference>
<reference evidence="3" key="1">
    <citation type="submission" date="2015-04" db="UniProtKB">
        <authorList>
            <consortium name="EnsemblPlants"/>
        </authorList>
    </citation>
    <scope>IDENTIFICATION</scope>
</reference>
<dbReference type="STRING" id="4537.A0A0E0MPV4"/>
<protein>
    <recommendedName>
        <fullName evidence="2">F-box domain-containing protein</fullName>
    </recommendedName>
</protein>
<dbReference type="AlphaFoldDB" id="A0A0E0MPV4"/>
<dbReference type="Gramene" id="OPUNC12G17740.1">
    <property type="protein sequence ID" value="OPUNC12G17740.1"/>
    <property type="gene ID" value="OPUNC12G17740"/>
</dbReference>
<evidence type="ECO:0000313" key="3">
    <source>
        <dbReference type="EnsemblPlants" id="OPUNC12G17740.1"/>
    </source>
</evidence>
<dbReference type="Proteomes" id="UP000026962">
    <property type="component" value="Chromosome 12"/>
</dbReference>
<dbReference type="InterPro" id="IPR001810">
    <property type="entry name" value="F-box_dom"/>
</dbReference>
<sequence>MDCVVLCDDVLADVLRRLPLHGLATARRVCHAWRALIDDRALTQHAAALLPRSVRGLFVVLNMPDLQGFFARPSPPATATAGTGIAGVDLDYPPPCRQPGHAGHDSRRRRGEQRTSLDDIAAGGGGGGEIVLLHDYRGLAFDPAESPHYEVFSMPHILRLRRPLPAAMSVSEQWPPSPLVLPVFSSTTMRWEEQPFTREGDATMGTIADSRLQIWYLNENESSGCSSMTPMLASYPSNNGGRQWIWHNAETKQDKSRELPVNEEEFEWAIDDDDDDNSGGASGEDNHYDGYIDMILGFHPFKDIVFLYDTDIRVVAYHYNKAKVQDLGMLFIERSTERVLASYPYTPYWICDLPGMQC</sequence>
<name>A0A0E0MPV4_ORYPU</name>
<dbReference type="Gene3D" id="1.20.1280.50">
    <property type="match status" value="1"/>
</dbReference>